<dbReference type="GO" id="GO:0016887">
    <property type="term" value="F:ATP hydrolysis activity"/>
    <property type="evidence" value="ECO:0007669"/>
    <property type="project" value="InterPro"/>
</dbReference>
<feature type="compositionally biased region" description="Basic and acidic residues" evidence="8">
    <location>
        <begin position="517"/>
        <end position="536"/>
    </location>
</feature>
<evidence type="ECO:0000256" key="1">
    <source>
        <dbReference type="ARBA" id="ARBA00004141"/>
    </source>
</evidence>
<feature type="transmembrane region" description="Helical" evidence="9">
    <location>
        <begin position="207"/>
        <end position="229"/>
    </location>
</feature>
<comment type="caution">
    <text evidence="11">The sequence shown here is derived from an EMBL/GenBank/DDBJ whole genome shotgun (WGS) entry which is preliminary data.</text>
</comment>
<evidence type="ECO:0000256" key="4">
    <source>
        <dbReference type="ARBA" id="ARBA00022741"/>
    </source>
</evidence>
<dbReference type="CDD" id="cd18579">
    <property type="entry name" value="ABC_6TM_ABCC_D1"/>
    <property type="match status" value="1"/>
</dbReference>
<keyword evidence="5" id="KW-0067">ATP-binding</keyword>
<dbReference type="Pfam" id="PF00664">
    <property type="entry name" value="ABC_membrane"/>
    <property type="match status" value="1"/>
</dbReference>
<feature type="transmembrane region" description="Helical" evidence="9">
    <location>
        <begin position="56"/>
        <end position="75"/>
    </location>
</feature>
<keyword evidence="2" id="KW-0813">Transport</keyword>
<feature type="transmembrane region" description="Helical" evidence="9">
    <location>
        <begin position="286"/>
        <end position="307"/>
    </location>
</feature>
<dbReference type="FunFam" id="1.20.1560.10:FF:000006">
    <property type="entry name" value="ATP-binding cassette, sub-family C (CFTR/MRP), member 9"/>
    <property type="match status" value="1"/>
</dbReference>
<reference evidence="11" key="1">
    <citation type="journal article" date="2020" name="Fungal Divers.">
        <title>Resolving the Mortierellaceae phylogeny through synthesis of multi-gene phylogenetics and phylogenomics.</title>
        <authorList>
            <person name="Vandepol N."/>
            <person name="Liber J."/>
            <person name="Desiro A."/>
            <person name="Na H."/>
            <person name="Kennedy M."/>
            <person name="Barry K."/>
            <person name="Grigoriev I.V."/>
            <person name="Miller A.N."/>
            <person name="O'Donnell K."/>
            <person name="Stajich J.E."/>
            <person name="Bonito G."/>
        </authorList>
    </citation>
    <scope>NUCLEOTIDE SEQUENCE</scope>
    <source>
        <strain evidence="11">KOD1015</strain>
    </source>
</reference>
<dbReference type="EMBL" id="JAABOA010004245">
    <property type="protein sequence ID" value="KAF9577890.1"/>
    <property type="molecule type" value="Genomic_DNA"/>
</dbReference>
<protein>
    <submittedName>
        <fullName evidence="11">Multidrug resistance-associated protein 1</fullName>
    </submittedName>
</protein>
<dbReference type="OrthoDB" id="6500128at2759"/>
<dbReference type="GO" id="GO:0016020">
    <property type="term" value="C:membrane"/>
    <property type="evidence" value="ECO:0007669"/>
    <property type="project" value="UniProtKB-SubCell"/>
</dbReference>
<feature type="non-terminal residue" evidence="11">
    <location>
        <position position="671"/>
    </location>
</feature>
<evidence type="ECO:0000256" key="5">
    <source>
        <dbReference type="ARBA" id="ARBA00022840"/>
    </source>
</evidence>
<evidence type="ECO:0000256" key="6">
    <source>
        <dbReference type="ARBA" id="ARBA00022989"/>
    </source>
</evidence>
<keyword evidence="7 9" id="KW-0472">Membrane</keyword>
<accession>A0A9P6FLM5</accession>
<dbReference type="Gene3D" id="3.40.50.300">
    <property type="entry name" value="P-loop containing nucleotide triphosphate hydrolases"/>
    <property type="match status" value="1"/>
</dbReference>
<dbReference type="Pfam" id="PF00005">
    <property type="entry name" value="ABC_tran"/>
    <property type="match status" value="1"/>
</dbReference>
<dbReference type="GO" id="GO:0005524">
    <property type="term" value="F:ATP binding"/>
    <property type="evidence" value="ECO:0007669"/>
    <property type="project" value="UniProtKB-KW"/>
</dbReference>
<dbReference type="InterPro" id="IPR050173">
    <property type="entry name" value="ABC_transporter_C-like"/>
</dbReference>
<feature type="domain" description="ABC transmembrane type-1" evidence="10">
    <location>
        <begin position="173"/>
        <end position="461"/>
    </location>
</feature>
<dbReference type="Proteomes" id="UP000780801">
    <property type="component" value="Unassembled WGS sequence"/>
</dbReference>
<dbReference type="SUPFAM" id="SSF90123">
    <property type="entry name" value="ABC transporter transmembrane region"/>
    <property type="match status" value="1"/>
</dbReference>
<evidence type="ECO:0000256" key="9">
    <source>
        <dbReference type="SAM" id="Phobius"/>
    </source>
</evidence>
<evidence type="ECO:0000256" key="3">
    <source>
        <dbReference type="ARBA" id="ARBA00022692"/>
    </source>
</evidence>
<organism evidence="11 12">
    <name type="scientific">Lunasporangiospora selenospora</name>
    <dbReference type="NCBI Taxonomy" id="979761"/>
    <lineage>
        <taxon>Eukaryota</taxon>
        <taxon>Fungi</taxon>
        <taxon>Fungi incertae sedis</taxon>
        <taxon>Mucoromycota</taxon>
        <taxon>Mortierellomycotina</taxon>
        <taxon>Mortierellomycetes</taxon>
        <taxon>Mortierellales</taxon>
        <taxon>Mortierellaceae</taxon>
        <taxon>Lunasporangiospora</taxon>
    </lineage>
</organism>
<dbReference type="InterPro" id="IPR036640">
    <property type="entry name" value="ABC1_TM_sf"/>
</dbReference>
<proteinExistence type="predicted"/>
<feature type="transmembrane region" description="Helical" evidence="9">
    <location>
        <begin position="158"/>
        <end position="187"/>
    </location>
</feature>
<feature type="transmembrane region" description="Helical" evidence="9">
    <location>
        <begin position="313"/>
        <end position="337"/>
    </location>
</feature>
<dbReference type="InterPro" id="IPR027417">
    <property type="entry name" value="P-loop_NTPase"/>
</dbReference>
<dbReference type="PANTHER" id="PTHR24223">
    <property type="entry name" value="ATP-BINDING CASSETTE SUB-FAMILY C"/>
    <property type="match status" value="1"/>
</dbReference>
<gene>
    <name evidence="11" type="primary">ABCC1_2</name>
    <name evidence="11" type="ORF">BGW38_006621</name>
</gene>
<evidence type="ECO:0000256" key="7">
    <source>
        <dbReference type="ARBA" id="ARBA00023136"/>
    </source>
</evidence>
<feature type="transmembrane region" description="Helical" evidence="9">
    <location>
        <begin position="391"/>
        <end position="418"/>
    </location>
</feature>
<evidence type="ECO:0000256" key="8">
    <source>
        <dbReference type="SAM" id="MobiDB-lite"/>
    </source>
</evidence>
<dbReference type="InterPro" id="IPR011527">
    <property type="entry name" value="ABC1_TM_dom"/>
</dbReference>
<evidence type="ECO:0000313" key="11">
    <source>
        <dbReference type="EMBL" id="KAF9577890.1"/>
    </source>
</evidence>
<dbReference type="InterPro" id="IPR003439">
    <property type="entry name" value="ABC_transporter-like_ATP-bd"/>
</dbReference>
<dbReference type="SUPFAM" id="SSF52540">
    <property type="entry name" value="P-loop containing nucleoside triphosphate hydrolases"/>
    <property type="match status" value="1"/>
</dbReference>
<dbReference type="Gene3D" id="1.20.1560.10">
    <property type="entry name" value="ABC transporter type 1, transmembrane domain"/>
    <property type="match status" value="1"/>
</dbReference>
<keyword evidence="4" id="KW-0547">Nucleotide-binding</keyword>
<dbReference type="AlphaFoldDB" id="A0A9P6FLM5"/>
<keyword evidence="6 9" id="KW-1133">Transmembrane helix</keyword>
<name>A0A9P6FLM5_9FUNG</name>
<keyword evidence="3 9" id="KW-0812">Transmembrane</keyword>
<evidence type="ECO:0000313" key="12">
    <source>
        <dbReference type="Proteomes" id="UP000780801"/>
    </source>
</evidence>
<evidence type="ECO:0000259" key="10">
    <source>
        <dbReference type="PROSITE" id="PS50929"/>
    </source>
</evidence>
<keyword evidence="12" id="KW-1185">Reference proteome</keyword>
<feature type="region of interest" description="Disordered" evidence="8">
    <location>
        <begin position="517"/>
        <end position="560"/>
    </location>
</feature>
<sequence>MAIAWIAAIVLNRYEHDYEIRSSTGIQSYNFFVLVGSAIAVRTLSALPSTPASQHTLFYIYFGLACLSFIVESWPRGWTRVQRESGMNAYEKANIFSRYWFHYLLGTIRLGYKRPLQPEDIREMMPQRIKTRFSYKLLSKKWDQHVNRCNTKGTEPNLMLLTLGAYGTQWVPVLIYRTLASVLLFIAPELMSQLLAFTASYSNDVGAPVSLGILLSIGMFLTTLASALMEGQFNQLIMNMGIEARTALISMIYRKALKLSPSARQSETPGEICNHMSVDAERWSDALTLLPLWFSIPLEICIALWLLYNQIGWSALASLGTIIAVSPFQAWIAAFFTRAKDEKLEAMDNRIRLVNEVMAGIKIVKLYGWESSFMKRISRYREREMAILKKIGIAFSFMTITFSSLTLLMALFSFSIYATVGGPGGTQGVIDAQTIFVSITLFGLLNRPIGMLSHITGETMGLIVATKRIQRYLLAEELADSVEWVESPTTTNHDTSDLNNATAPVVVDITNGVFAWEKEGPQTETDKQRKYRENKEARRRRQEAKEAKSQGLPPPSPEPFELMDKKYEPTLKDIQLKVKKGNLAAIVGRVGQGKSSLFNAMIGDMYKRQGTVRIAGKVAYAPQQAWIINATLKDNILFDKAFDQERYDRIVFASGLEPDLKMLPAGDQTEI</sequence>
<feature type="transmembrane region" description="Helical" evidence="9">
    <location>
        <begin position="26"/>
        <end position="44"/>
    </location>
</feature>
<dbReference type="PROSITE" id="PS50929">
    <property type="entry name" value="ABC_TM1F"/>
    <property type="match status" value="1"/>
</dbReference>
<comment type="subcellular location">
    <subcellularLocation>
        <location evidence="1">Membrane</location>
        <topology evidence="1">Multi-pass membrane protein</topology>
    </subcellularLocation>
</comment>
<evidence type="ECO:0000256" key="2">
    <source>
        <dbReference type="ARBA" id="ARBA00022448"/>
    </source>
</evidence>
<dbReference type="InterPro" id="IPR044746">
    <property type="entry name" value="ABCC_6TM_D1"/>
</dbReference>
<dbReference type="GO" id="GO:0140359">
    <property type="term" value="F:ABC-type transporter activity"/>
    <property type="evidence" value="ECO:0007669"/>
    <property type="project" value="InterPro"/>
</dbReference>